<dbReference type="RefSeq" id="WP_093134523.1">
    <property type="nucleotide sequence ID" value="NZ_FOHJ01000005.1"/>
</dbReference>
<dbReference type="Pfam" id="PF14091">
    <property type="entry name" value="DUF4269"/>
    <property type="match status" value="1"/>
</dbReference>
<evidence type="ECO:0000313" key="2">
    <source>
        <dbReference type="Proteomes" id="UP000199095"/>
    </source>
</evidence>
<dbReference type="OrthoDB" id="6402248at2"/>
<name>A0A1I0F520_9BACI</name>
<dbReference type="InterPro" id="IPR025365">
    <property type="entry name" value="DUF4269"/>
</dbReference>
<evidence type="ECO:0008006" key="3">
    <source>
        <dbReference type="Google" id="ProtNLM"/>
    </source>
</evidence>
<gene>
    <name evidence="1" type="ORF">SAMN05421676_105184</name>
</gene>
<keyword evidence="2" id="KW-1185">Reference proteome</keyword>
<sequence>MFETIDHLYRGTTKQNLAYKAIKDLGILHDLSEFHPILCGTLPIGIDIERSDLDVIMEAYHLDAFEKKLRHLYGEKDHFIVKRNTIRGVPVVKANFYYKEFEFELFGQPEPVTEQNAYLHMIIEHAIMLEIPGIKEGVIKLKQQGIKTEPAFCKKLGLEGDPYKRLIDFGRNKGYI</sequence>
<dbReference type="AlphaFoldDB" id="A0A1I0F520"/>
<dbReference type="EMBL" id="FOHJ01000005">
    <property type="protein sequence ID" value="SET52512.1"/>
    <property type="molecule type" value="Genomic_DNA"/>
</dbReference>
<proteinExistence type="predicted"/>
<protein>
    <recommendedName>
        <fullName evidence="3">DUF4269 domain-containing protein</fullName>
    </recommendedName>
</protein>
<organism evidence="1 2">
    <name type="scientific">Salinibacillus kushneri</name>
    <dbReference type="NCBI Taxonomy" id="237682"/>
    <lineage>
        <taxon>Bacteria</taxon>
        <taxon>Bacillati</taxon>
        <taxon>Bacillota</taxon>
        <taxon>Bacilli</taxon>
        <taxon>Bacillales</taxon>
        <taxon>Bacillaceae</taxon>
        <taxon>Salinibacillus</taxon>
    </lineage>
</organism>
<accession>A0A1I0F520</accession>
<reference evidence="2" key="1">
    <citation type="submission" date="2016-10" db="EMBL/GenBank/DDBJ databases">
        <authorList>
            <person name="Varghese N."/>
            <person name="Submissions S."/>
        </authorList>
    </citation>
    <scope>NUCLEOTIDE SEQUENCE [LARGE SCALE GENOMIC DNA]</scope>
    <source>
        <strain evidence="2">CGMCC 1.3566</strain>
    </source>
</reference>
<dbReference type="STRING" id="237682.SAMN05421676_105184"/>
<evidence type="ECO:0000313" key="1">
    <source>
        <dbReference type="EMBL" id="SET52512.1"/>
    </source>
</evidence>
<dbReference type="Proteomes" id="UP000199095">
    <property type="component" value="Unassembled WGS sequence"/>
</dbReference>